<protein>
    <submittedName>
        <fullName evidence="7">Pentatricopeptide repeat-containing protein 2, mitochondrial</fullName>
    </submittedName>
</protein>
<dbReference type="Gene3D" id="1.25.40.10">
    <property type="entry name" value="Tetratricopeptide repeat domain"/>
    <property type="match status" value="2"/>
</dbReference>
<dbReference type="OrthoDB" id="185373at2759"/>
<comment type="subunit">
    <text evidence="4">Binds to mitochondrial small subunit 15S rRNA.</text>
</comment>
<feature type="region of interest" description="Disordered" evidence="6">
    <location>
        <begin position="540"/>
        <end position="562"/>
    </location>
</feature>
<evidence type="ECO:0000256" key="4">
    <source>
        <dbReference type="ARBA" id="ARBA00044511"/>
    </source>
</evidence>
<evidence type="ECO:0000256" key="6">
    <source>
        <dbReference type="SAM" id="MobiDB-lite"/>
    </source>
</evidence>
<dbReference type="PROSITE" id="PS51375">
    <property type="entry name" value="PPR"/>
    <property type="match status" value="1"/>
</dbReference>
<keyword evidence="2" id="KW-0677">Repeat</keyword>
<feature type="region of interest" description="Disordered" evidence="6">
    <location>
        <begin position="606"/>
        <end position="637"/>
    </location>
</feature>
<dbReference type="Pfam" id="PF01535">
    <property type="entry name" value="PPR"/>
    <property type="match status" value="1"/>
</dbReference>
<dbReference type="NCBIfam" id="TIGR00756">
    <property type="entry name" value="PPR"/>
    <property type="match status" value="1"/>
</dbReference>
<dbReference type="Proteomes" id="UP000186583">
    <property type="component" value="Unassembled WGS sequence"/>
</dbReference>
<proteinExistence type="inferred from homology"/>
<organism evidence="7 8">
    <name type="scientific">Colletotrichum chlorophyti</name>
    <dbReference type="NCBI Taxonomy" id="708187"/>
    <lineage>
        <taxon>Eukaryota</taxon>
        <taxon>Fungi</taxon>
        <taxon>Dikarya</taxon>
        <taxon>Ascomycota</taxon>
        <taxon>Pezizomycotina</taxon>
        <taxon>Sordariomycetes</taxon>
        <taxon>Hypocreomycetidae</taxon>
        <taxon>Glomerellales</taxon>
        <taxon>Glomerellaceae</taxon>
        <taxon>Colletotrichum</taxon>
    </lineage>
</organism>
<evidence type="ECO:0000256" key="3">
    <source>
        <dbReference type="ARBA" id="ARBA00044493"/>
    </source>
</evidence>
<evidence type="ECO:0000313" key="8">
    <source>
        <dbReference type="Proteomes" id="UP000186583"/>
    </source>
</evidence>
<dbReference type="PANTHER" id="PTHR47447">
    <property type="entry name" value="OS03G0856100 PROTEIN"/>
    <property type="match status" value="1"/>
</dbReference>
<name>A0A1Q8RB08_9PEZI</name>
<dbReference type="InterPro" id="IPR011990">
    <property type="entry name" value="TPR-like_helical_dom_sf"/>
</dbReference>
<feature type="compositionally biased region" description="Polar residues" evidence="6">
    <location>
        <begin position="606"/>
        <end position="618"/>
    </location>
</feature>
<gene>
    <name evidence="7" type="ORF">CCHL11_05521</name>
</gene>
<comment type="similarity">
    <text evidence="1">Belongs to the CCM1 family.</text>
</comment>
<comment type="caution">
    <text evidence="7">The sequence shown here is derived from an EMBL/GenBank/DDBJ whole genome shotgun (WGS) entry which is preliminary data.</text>
</comment>
<evidence type="ECO:0000256" key="5">
    <source>
        <dbReference type="PROSITE-ProRule" id="PRU00708"/>
    </source>
</evidence>
<dbReference type="AlphaFoldDB" id="A0A1Q8RB08"/>
<dbReference type="Pfam" id="PF13041">
    <property type="entry name" value="PPR_2"/>
    <property type="match status" value="1"/>
</dbReference>
<reference evidence="7 8" key="1">
    <citation type="submission" date="2016-11" db="EMBL/GenBank/DDBJ databases">
        <title>Draft Genome Assembly of Colletotrichum chlorophyti a pathogen of herbaceous plants.</title>
        <authorList>
            <person name="Gan P."/>
            <person name="Narusaka M."/>
            <person name="Tsushima A."/>
            <person name="Narusaka Y."/>
            <person name="Takano Y."/>
            <person name="Shirasu K."/>
        </authorList>
    </citation>
    <scope>NUCLEOTIDE SEQUENCE [LARGE SCALE GENOMIC DNA]</scope>
    <source>
        <strain evidence="7 8">NTL11</strain>
    </source>
</reference>
<evidence type="ECO:0000313" key="7">
    <source>
        <dbReference type="EMBL" id="OLN81538.1"/>
    </source>
</evidence>
<dbReference type="PANTHER" id="PTHR47447:SF24">
    <property type="entry name" value="PENTATRICOPEPTIDE REPEAT-CONTAINING PROTEIN"/>
    <property type="match status" value="1"/>
</dbReference>
<comment type="function">
    <text evidence="3">Regulates mitochondrial small subunit maturation by controlling 15S rRNA 5'-end processing. Localizes to the 5' precursor of the 15S rRNA in a position that is subsequently occupied by mS47 in the mature yeast mtSSU. Uses structure and sequence-specific RNA recognition, binding to a single-stranded region of the precursor and specifically recognizing bases -6 to -1. The exchange of Ccm1 for mS47 is coupled to the irreversible removal of precursor rRNA that is accompanied by conformational changes of the mitoribosomal proteins uS5m and mS26. These conformational changes signal completion of 5'-end rRNA processing through protection of the mature 5'-end of the 15S rRNA and stabilization of mS47. The removal of the 5' precursor together with the dissociation of Ccm1 may be catalyzed by the 5'-3' exoribonuclease Pet127. Involved in the specific removal of group I introns in mitochondrial encoded transcripts.</text>
</comment>
<accession>A0A1Q8RB08</accession>
<dbReference type="EMBL" id="MPGH01000243">
    <property type="protein sequence ID" value="OLN81538.1"/>
    <property type="molecule type" value="Genomic_DNA"/>
</dbReference>
<dbReference type="STRING" id="708187.A0A1Q8RB08"/>
<keyword evidence="8" id="KW-1185">Reference proteome</keyword>
<evidence type="ECO:0000256" key="2">
    <source>
        <dbReference type="ARBA" id="ARBA00022737"/>
    </source>
</evidence>
<evidence type="ECO:0000256" key="1">
    <source>
        <dbReference type="ARBA" id="ARBA00006192"/>
    </source>
</evidence>
<sequence>MLACKACLSRAPQTSAVRKTLSEASLVIPVFKDGILLRQHQRAYVTDAAASSKPLPDKQSLLDIVEPDTSVAQQKKQRQLEFAVKKHLEHMDDPYQIALHVKATLSKDRYDEALLLVTRASKAKQVVVAWNHLIDYLVEKKRINAAITLLNDMKKRGQMPNEQTYTIIFRGCAKPPVPQNGVSKAVRIYNSLLKENSRVKPNSIHLNAVLQACGRAGDIEAMFAIADTADPTAGRQPTAYTYTAILNTLRAQFEERDKTLSLKEQMDMARKTIQRCKSIWEEVMRNWRKGNLVIDQDLVCSMARVLLLGNEKDRSEILRIFEETMSVRDLTTANQEKGHASKMDDKMKDIAHPNNTQSKGVPRLPNVFYAVPRSNALSVILTIFRDRRQVKLGLRYWDRFVYYYGVKPDTDNWHQLIRLYERSGSSREAVKTLERMPLEMILPIFYRRVLATCVADNMNPEAFANATRCLDLMVSRTDKKTTSDVRALLLYMKAATTIHFSFRTMAKEGDAEGAKRGYSEQLAAAVNNLWEPFHAANRALTDGPDRRYTGKTMKQSKDGTESREELIDLARKMIGAVDKIVREESLADERSLELLKQRRNQLNRLVVQSTDRQQQNRPASKPVPSATDRLNEKMWEF</sequence>
<feature type="repeat" description="PPR" evidence="5">
    <location>
        <begin position="126"/>
        <end position="160"/>
    </location>
</feature>
<dbReference type="InterPro" id="IPR002885">
    <property type="entry name" value="PPR_rpt"/>
</dbReference>